<organism evidence="3 4">
    <name type="scientific">Westerdykella ornata</name>
    <dbReference type="NCBI Taxonomy" id="318751"/>
    <lineage>
        <taxon>Eukaryota</taxon>
        <taxon>Fungi</taxon>
        <taxon>Dikarya</taxon>
        <taxon>Ascomycota</taxon>
        <taxon>Pezizomycotina</taxon>
        <taxon>Dothideomycetes</taxon>
        <taxon>Pleosporomycetidae</taxon>
        <taxon>Pleosporales</taxon>
        <taxon>Sporormiaceae</taxon>
        <taxon>Westerdykella</taxon>
    </lineage>
</organism>
<dbReference type="Gene3D" id="3.40.50.300">
    <property type="entry name" value="P-loop containing nucleotide triphosphate hydrolases"/>
    <property type="match status" value="1"/>
</dbReference>
<evidence type="ECO:0000256" key="1">
    <source>
        <dbReference type="SAM" id="MobiDB-lite"/>
    </source>
</evidence>
<keyword evidence="4" id="KW-1185">Reference proteome</keyword>
<proteinExistence type="predicted"/>
<feature type="domain" description="DNA2/NAM7 helicase-like C-terminal" evidence="2">
    <location>
        <begin position="98"/>
        <end position="286"/>
    </location>
</feature>
<protein>
    <recommendedName>
        <fullName evidence="2">DNA2/NAM7 helicase-like C-terminal domain-containing protein</fullName>
    </recommendedName>
</protein>
<sequence length="457" mass="50864">MSVPDGRDDLASAALPAADPTEEESVVNPMAAIAARLRRRNADKMVEDSVELVENPTASNRATAATMALAGPDMPERSEVDTLVSDEEAQSQVYQPIQLYRLHPDIMEWVSSEFYHGTLQHAPLTLQIHPVQRTVSEFFRQRLGAAKNDRCRMAIDVSGDGVSSEKYLETTSFCNAREAEMVANLTKALLDYDPPYGGKKVRPWHIGIMTPYKGQKDLIREMLLERGLDVKVATTFGMQSNELCIGLVSLVVNSRDSAVKGLSFIADPYALRVQNSRSRWFQSTVGNFAGWCWAMDLSYTYGTKGKFAHHRLAAFRSLVASHYVKGDIVSSVDIEQAIFGDNPRVPTSSAFYTKMANLILVASVTITTVPGNDPVDPGDQRVQKRKRGNEDSTRLEKRNRHIAQLFARHNLRSEQELEQVSNDGKLVDDKGAPYSNRAIKDMRRLLRAQDATKGNCN</sequence>
<dbReference type="PANTHER" id="PTHR10887:SF495">
    <property type="entry name" value="HELICASE SENATAXIN ISOFORM X1-RELATED"/>
    <property type="match status" value="1"/>
</dbReference>
<feature type="region of interest" description="Disordered" evidence="1">
    <location>
        <begin position="1"/>
        <end position="23"/>
    </location>
</feature>
<evidence type="ECO:0000313" key="4">
    <source>
        <dbReference type="Proteomes" id="UP000800097"/>
    </source>
</evidence>
<evidence type="ECO:0000259" key="2">
    <source>
        <dbReference type="Pfam" id="PF13087"/>
    </source>
</evidence>
<dbReference type="GeneID" id="54546341"/>
<evidence type="ECO:0000313" key="3">
    <source>
        <dbReference type="EMBL" id="KAF2274137.1"/>
    </source>
</evidence>
<dbReference type="Pfam" id="PF13087">
    <property type="entry name" value="AAA_12"/>
    <property type="match status" value="1"/>
</dbReference>
<dbReference type="InterPro" id="IPR041679">
    <property type="entry name" value="DNA2/NAM7-like_C"/>
</dbReference>
<dbReference type="InterPro" id="IPR027417">
    <property type="entry name" value="P-loop_NTPase"/>
</dbReference>
<dbReference type="CDD" id="cd18808">
    <property type="entry name" value="SF1_C_Upf1"/>
    <property type="match status" value="1"/>
</dbReference>
<dbReference type="AlphaFoldDB" id="A0A6A6JCZ6"/>
<reference evidence="3" key="1">
    <citation type="journal article" date="2020" name="Stud. Mycol.">
        <title>101 Dothideomycetes genomes: a test case for predicting lifestyles and emergence of pathogens.</title>
        <authorList>
            <person name="Haridas S."/>
            <person name="Albert R."/>
            <person name="Binder M."/>
            <person name="Bloem J."/>
            <person name="Labutti K."/>
            <person name="Salamov A."/>
            <person name="Andreopoulos B."/>
            <person name="Baker S."/>
            <person name="Barry K."/>
            <person name="Bills G."/>
            <person name="Bluhm B."/>
            <person name="Cannon C."/>
            <person name="Castanera R."/>
            <person name="Culley D."/>
            <person name="Daum C."/>
            <person name="Ezra D."/>
            <person name="Gonzalez J."/>
            <person name="Henrissat B."/>
            <person name="Kuo A."/>
            <person name="Liang C."/>
            <person name="Lipzen A."/>
            <person name="Lutzoni F."/>
            <person name="Magnuson J."/>
            <person name="Mondo S."/>
            <person name="Nolan M."/>
            <person name="Ohm R."/>
            <person name="Pangilinan J."/>
            <person name="Park H.-J."/>
            <person name="Ramirez L."/>
            <person name="Alfaro M."/>
            <person name="Sun H."/>
            <person name="Tritt A."/>
            <person name="Yoshinaga Y."/>
            <person name="Zwiers L.-H."/>
            <person name="Turgeon B."/>
            <person name="Goodwin S."/>
            <person name="Spatafora J."/>
            <person name="Crous P."/>
            <person name="Grigoriev I."/>
        </authorList>
    </citation>
    <scope>NUCLEOTIDE SEQUENCE</scope>
    <source>
        <strain evidence="3">CBS 379.55</strain>
    </source>
</reference>
<feature type="region of interest" description="Disordered" evidence="1">
    <location>
        <begin position="371"/>
        <end position="394"/>
    </location>
</feature>
<dbReference type="PANTHER" id="PTHR10887">
    <property type="entry name" value="DNA2/NAM7 HELICASE FAMILY"/>
    <property type="match status" value="1"/>
</dbReference>
<dbReference type="OrthoDB" id="3946766at2759"/>
<dbReference type="RefSeq" id="XP_033651676.1">
    <property type="nucleotide sequence ID" value="XM_033793166.1"/>
</dbReference>
<dbReference type="EMBL" id="ML986505">
    <property type="protein sequence ID" value="KAF2274137.1"/>
    <property type="molecule type" value="Genomic_DNA"/>
</dbReference>
<dbReference type="Proteomes" id="UP000800097">
    <property type="component" value="Unassembled WGS sequence"/>
</dbReference>
<dbReference type="InterPro" id="IPR047187">
    <property type="entry name" value="SF1_C_Upf1"/>
</dbReference>
<feature type="compositionally biased region" description="Basic and acidic residues" evidence="1">
    <location>
        <begin position="1"/>
        <end position="10"/>
    </location>
</feature>
<gene>
    <name evidence="3" type="ORF">EI97DRAFT_136863</name>
</gene>
<dbReference type="SUPFAM" id="SSF52540">
    <property type="entry name" value="P-loop containing nucleoside triphosphate hydrolases"/>
    <property type="match status" value="1"/>
</dbReference>
<name>A0A6A6JCZ6_WESOR</name>
<accession>A0A6A6JCZ6</accession>
<dbReference type="InterPro" id="IPR045055">
    <property type="entry name" value="DNA2/NAM7-like"/>
</dbReference>
<feature type="compositionally biased region" description="Basic and acidic residues" evidence="1">
    <location>
        <begin position="378"/>
        <end position="394"/>
    </location>
</feature>